<feature type="compositionally biased region" description="Polar residues" evidence="5">
    <location>
        <begin position="38"/>
        <end position="53"/>
    </location>
</feature>
<keyword evidence="2" id="KW-0201">Cytochrome c-type biogenesis</keyword>
<dbReference type="InterPro" id="IPR012336">
    <property type="entry name" value="Thioredoxin-like_fold"/>
</dbReference>
<dbReference type="SUPFAM" id="SSF52833">
    <property type="entry name" value="Thioredoxin-like"/>
    <property type="match status" value="1"/>
</dbReference>
<evidence type="ECO:0000256" key="3">
    <source>
        <dbReference type="ARBA" id="ARBA00023157"/>
    </source>
</evidence>
<dbReference type="PANTHER" id="PTHR42852">
    <property type="entry name" value="THIOL:DISULFIDE INTERCHANGE PROTEIN DSBE"/>
    <property type="match status" value="1"/>
</dbReference>
<dbReference type="PROSITE" id="PS51257">
    <property type="entry name" value="PROKAR_LIPOPROTEIN"/>
    <property type="match status" value="1"/>
</dbReference>
<evidence type="ECO:0000256" key="2">
    <source>
        <dbReference type="ARBA" id="ARBA00022748"/>
    </source>
</evidence>
<evidence type="ECO:0000256" key="4">
    <source>
        <dbReference type="ARBA" id="ARBA00023284"/>
    </source>
</evidence>
<gene>
    <name evidence="8" type="ORF">QUW60_06405</name>
</gene>
<organism evidence="8 9">
    <name type="scientific">Bacteroides gallinaceum</name>
    <dbReference type="NCBI Taxonomy" id="1462571"/>
    <lineage>
        <taxon>Bacteria</taxon>
        <taxon>Pseudomonadati</taxon>
        <taxon>Bacteroidota</taxon>
        <taxon>Bacteroidia</taxon>
        <taxon>Bacteroidales</taxon>
        <taxon>Bacteroidaceae</taxon>
        <taxon>Bacteroides</taxon>
    </lineage>
</organism>
<evidence type="ECO:0000259" key="7">
    <source>
        <dbReference type="Pfam" id="PF17127"/>
    </source>
</evidence>
<dbReference type="PANTHER" id="PTHR42852:SF6">
    <property type="entry name" value="THIOL:DISULFIDE INTERCHANGE PROTEIN DSBE"/>
    <property type="match status" value="1"/>
</dbReference>
<evidence type="ECO:0000256" key="5">
    <source>
        <dbReference type="SAM" id="MobiDB-lite"/>
    </source>
</evidence>
<sequence length="328" mass="37935">MKTAYSNMKKYMYCLFLATFSISTLSCKNSNRQKIGNAAQQSLQTEKSVQQEPQFPYPKIPESLKDPESRKTFLLAHYWDEFNFADTALVNNSNVTEQGFVDHIALLADTQTNPDEAEPSIGNLCRLMYPHPHARQVFMKLFDDYLSDPNSPFYNERLYAAYLKQMIGKYETDEAVRENFKFRLDLISRNQPGKQASDFTYYLPSGKTSTLKNTQVHNNRLLLVFYDPECPTCHHLLQEMINDESLKRAVDANKLSILAVYTEENMEAWRNSLKDMPANWIIGTDKEIIRMRALYNIKSMPSLYLLDGNKNVILKDATYEQIHSELGL</sequence>
<evidence type="ECO:0000313" key="9">
    <source>
        <dbReference type="Proteomes" id="UP001169458"/>
    </source>
</evidence>
<evidence type="ECO:0000256" key="1">
    <source>
        <dbReference type="ARBA" id="ARBA00004196"/>
    </source>
</evidence>
<dbReference type="Gene3D" id="3.40.30.10">
    <property type="entry name" value="Glutaredoxin"/>
    <property type="match status" value="1"/>
</dbReference>
<dbReference type="InterPro" id="IPR033395">
    <property type="entry name" value="DUF5106"/>
</dbReference>
<dbReference type="InterPro" id="IPR050553">
    <property type="entry name" value="Thioredoxin_ResA/DsbE_sf"/>
</dbReference>
<dbReference type="Proteomes" id="UP001169458">
    <property type="component" value="Unassembled WGS sequence"/>
</dbReference>
<keyword evidence="9" id="KW-1185">Reference proteome</keyword>
<feature type="domain" description="Thioredoxin-like fold" evidence="6">
    <location>
        <begin position="217"/>
        <end position="313"/>
    </location>
</feature>
<dbReference type="Pfam" id="PF13098">
    <property type="entry name" value="Thioredoxin_2"/>
    <property type="match status" value="1"/>
</dbReference>
<proteinExistence type="predicted"/>
<protein>
    <submittedName>
        <fullName evidence="8">DUF5106 domain-containing protein</fullName>
    </submittedName>
</protein>
<accession>A0ABT7VEY9</accession>
<feature type="domain" description="DUF5106" evidence="7">
    <location>
        <begin position="39"/>
        <end position="190"/>
    </location>
</feature>
<comment type="subcellular location">
    <subcellularLocation>
        <location evidence="1">Cell envelope</location>
    </subcellularLocation>
</comment>
<dbReference type="RefSeq" id="WP_289559259.1">
    <property type="nucleotide sequence ID" value="NZ_JAUDCP010000021.1"/>
</dbReference>
<keyword evidence="4" id="KW-0676">Redox-active center</keyword>
<evidence type="ECO:0000313" key="8">
    <source>
        <dbReference type="EMBL" id="MDM8324862.1"/>
    </source>
</evidence>
<name>A0ABT7VEY9_9BACE</name>
<keyword evidence="3" id="KW-1015">Disulfide bond</keyword>
<dbReference type="InterPro" id="IPR036249">
    <property type="entry name" value="Thioredoxin-like_sf"/>
</dbReference>
<dbReference type="EMBL" id="JAUDEN010000008">
    <property type="protein sequence ID" value="MDM8324862.1"/>
    <property type="molecule type" value="Genomic_DNA"/>
</dbReference>
<feature type="region of interest" description="Disordered" evidence="5">
    <location>
        <begin position="38"/>
        <end position="62"/>
    </location>
</feature>
<evidence type="ECO:0000259" key="6">
    <source>
        <dbReference type="Pfam" id="PF13098"/>
    </source>
</evidence>
<dbReference type="Pfam" id="PF17127">
    <property type="entry name" value="DUF5106"/>
    <property type="match status" value="1"/>
</dbReference>
<comment type="caution">
    <text evidence="8">The sequence shown here is derived from an EMBL/GenBank/DDBJ whole genome shotgun (WGS) entry which is preliminary data.</text>
</comment>
<reference evidence="9" key="1">
    <citation type="submission" date="2023-07" db="EMBL/GenBank/DDBJ databases">
        <title>Identification and characterization of horizontal gene transfer across gut microbiota members of farm animals based on homology search.</title>
        <authorList>
            <person name="Schwarzerova J."/>
            <person name="Nykrynova M."/>
            <person name="Jureckova K."/>
            <person name="Cejkova D."/>
            <person name="Rychlik I."/>
        </authorList>
    </citation>
    <scope>NUCLEOTIDE SEQUENCE [LARGE SCALE GENOMIC DNA]</scope>
    <source>
        <strain evidence="9">109_WCHN</strain>
    </source>
</reference>